<protein>
    <submittedName>
        <fullName evidence="1">Uncharacterized protein</fullName>
    </submittedName>
</protein>
<name>A0A949PK21_9HYPH</name>
<evidence type="ECO:0000313" key="2">
    <source>
        <dbReference type="Proteomes" id="UP000752297"/>
    </source>
</evidence>
<evidence type="ECO:0000313" key="1">
    <source>
        <dbReference type="EMBL" id="MBV2142223.1"/>
    </source>
</evidence>
<dbReference type="AlphaFoldDB" id="A0A949PK21"/>
<dbReference type="Proteomes" id="UP000752297">
    <property type="component" value="Unassembled WGS sequence"/>
</dbReference>
<dbReference type="RefSeq" id="WP_217676240.1">
    <property type="nucleotide sequence ID" value="NZ_JAHRVA010000001.1"/>
</dbReference>
<proteinExistence type="predicted"/>
<dbReference type="EMBL" id="JAHRVA010000001">
    <property type="protein sequence ID" value="MBV2142223.1"/>
    <property type="molecule type" value="Genomic_DNA"/>
</dbReference>
<organism evidence="1 2">
    <name type="scientific">Falsochrobactrum tianjinense</name>
    <dbReference type="NCBI Taxonomy" id="2706015"/>
    <lineage>
        <taxon>Bacteria</taxon>
        <taxon>Pseudomonadati</taxon>
        <taxon>Pseudomonadota</taxon>
        <taxon>Alphaproteobacteria</taxon>
        <taxon>Hyphomicrobiales</taxon>
        <taxon>Brucellaceae</taxon>
        <taxon>Falsochrobactrum</taxon>
    </lineage>
</organism>
<gene>
    <name evidence="1" type="ORF">KUG47_01775</name>
</gene>
<comment type="caution">
    <text evidence="1">The sequence shown here is derived from an EMBL/GenBank/DDBJ whole genome shotgun (WGS) entry which is preliminary data.</text>
</comment>
<sequence>MADTTAGAARATTGKAINVAKNAGINNLLLSITLIKTIEKSPTILELLRKNKFIIKYALYMYFNITTNN</sequence>
<accession>A0A949PK21</accession>
<reference evidence="1 2" key="1">
    <citation type="submission" date="2021-06" db="EMBL/GenBank/DDBJ databases">
        <title>Falsochrobactrum tianjin sp.nov., a new petroleum-degrading bacteria isolated from oily soils.</title>
        <authorList>
            <person name="Chen G."/>
            <person name="Chen H."/>
            <person name="Tian J."/>
            <person name="Qing J."/>
            <person name="Zhong L."/>
            <person name="Ma W."/>
            <person name="Song Y."/>
            <person name="Cui X."/>
            <person name="Yan B."/>
        </authorList>
    </citation>
    <scope>NUCLEOTIDE SEQUENCE [LARGE SCALE GENOMIC DNA]</scope>
    <source>
        <strain evidence="1 2">TDYN1</strain>
    </source>
</reference>
<keyword evidence="2" id="KW-1185">Reference proteome</keyword>